<feature type="transmembrane region" description="Helical" evidence="1">
    <location>
        <begin position="66"/>
        <end position="88"/>
    </location>
</feature>
<evidence type="ECO:0000256" key="1">
    <source>
        <dbReference type="SAM" id="Phobius"/>
    </source>
</evidence>
<keyword evidence="1" id="KW-0812">Transmembrane</keyword>
<dbReference type="RefSeq" id="WP_158764899.1">
    <property type="nucleotide sequence ID" value="NZ_CP047045.1"/>
</dbReference>
<keyword evidence="3" id="KW-1185">Reference proteome</keyword>
<reference evidence="3" key="1">
    <citation type="submission" date="2019-12" db="EMBL/GenBank/DDBJ databases">
        <title>Complete genome of Terracaulis silvestris 0127_4.</title>
        <authorList>
            <person name="Vieira S."/>
            <person name="Riedel T."/>
            <person name="Sproer C."/>
            <person name="Pascual J."/>
            <person name="Boedeker C."/>
            <person name="Overmann J."/>
        </authorList>
    </citation>
    <scope>NUCLEOTIDE SEQUENCE [LARGE SCALE GENOMIC DNA]</scope>
    <source>
        <strain evidence="3">0127_4</strain>
    </source>
</reference>
<dbReference type="KEGG" id="tsv:DSM104635_00732"/>
<evidence type="ECO:0000313" key="3">
    <source>
        <dbReference type="Proteomes" id="UP000431269"/>
    </source>
</evidence>
<evidence type="ECO:0000313" key="2">
    <source>
        <dbReference type="EMBL" id="QGZ93918.1"/>
    </source>
</evidence>
<sequence length="93" mass="9839">MIRLPHLSPTAKGQLWGLLVGGSTAFYMTSKLDLSLGLFAIGSAAAWAAGEAWFGKRLTFASDAKALTLAVASGLAFPWIGFAFAALMQMMRN</sequence>
<proteinExistence type="predicted"/>
<dbReference type="EMBL" id="CP047045">
    <property type="protein sequence ID" value="QGZ93918.1"/>
    <property type="molecule type" value="Genomic_DNA"/>
</dbReference>
<feature type="transmembrane region" description="Helical" evidence="1">
    <location>
        <begin position="34"/>
        <end position="54"/>
    </location>
</feature>
<organism evidence="2 3">
    <name type="scientific">Terricaulis silvestris</name>
    <dbReference type="NCBI Taxonomy" id="2686094"/>
    <lineage>
        <taxon>Bacteria</taxon>
        <taxon>Pseudomonadati</taxon>
        <taxon>Pseudomonadota</taxon>
        <taxon>Alphaproteobacteria</taxon>
        <taxon>Caulobacterales</taxon>
        <taxon>Caulobacteraceae</taxon>
        <taxon>Terricaulis</taxon>
    </lineage>
</organism>
<keyword evidence="1" id="KW-1133">Transmembrane helix</keyword>
<dbReference type="Proteomes" id="UP000431269">
    <property type="component" value="Chromosome"/>
</dbReference>
<dbReference type="AlphaFoldDB" id="A0A6I6MKZ9"/>
<accession>A0A6I6MKZ9</accession>
<protein>
    <submittedName>
        <fullName evidence="2">Uncharacterized protein</fullName>
    </submittedName>
</protein>
<keyword evidence="1" id="KW-0472">Membrane</keyword>
<name>A0A6I6MKZ9_9CAUL</name>
<gene>
    <name evidence="2" type="ORF">DSM104635_00732</name>
</gene>